<evidence type="ECO:0000256" key="4">
    <source>
        <dbReference type="ARBA" id="ARBA00023242"/>
    </source>
</evidence>
<sequence>MTSIGTGYDLSVSTYSPDGRLFQVEYAGKAVEAAGVAVGLRCKDGILLATERILHSKLLVKGANRRIASVDEHIGMAGAGLLADGKYLASRARDESGNFRETYGRGISVKILADRLSAFLQAYTSYGSVRPFGLSALIAGVDSASKTPLPQLYCVEPSGVYYGYKATAVGKGKALAKTELEKIVKREEEGEAIGVKEGIDELARIVYLVHDENKDKDFELEMTWVCAESGWKHALVPEDLLKTAEEKAKAALEEGMEED</sequence>
<dbReference type="GO" id="GO:0005634">
    <property type="term" value="C:nucleus"/>
    <property type="evidence" value="ECO:0007669"/>
    <property type="project" value="UniProtKB-SubCell"/>
</dbReference>
<dbReference type="InterPro" id="IPR001353">
    <property type="entry name" value="Proteasome_sua/b"/>
</dbReference>
<dbReference type="EMBL" id="AWGJ01000010">
    <property type="protein sequence ID" value="ODN75518.1"/>
    <property type="molecule type" value="Genomic_DNA"/>
</dbReference>
<dbReference type="FunFam" id="3.60.20.10:FF:000007">
    <property type="entry name" value="Proteasome subunit alpha type"/>
    <property type="match status" value="1"/>
</dbReference>
<dbReference type="InterPro" id="IPR050115">
    <property type="entry name" value="Proteasome_alpha"/>
</dbReference>
<evidence type="ECO:0000313" key="9">
    <source>
        <dbReference type="Proteomes" id="UP000094065"/>
    </source>
</evidence>
<keyword evidence="9" id="KW-1185">Reference proteome</keyword>
<evidence type="ECO:0000256" key="5">
    <source>
        <dbReference type="PROSITE-ProRule" id="PRU00808"/>
    </source>
</evidence>
<dbReference type="AlphaFoldDB" id="A0A1E3HGP7"/>
<keyword evidence="2 6" id="KW-0963">Cytoplasm</keyword>
<dbReference type="OrthoDB" id="40134at2759"/>
<gene>
    <name evidence="8" type="ORF">L202_06644</name>
</gene>
<dbReference type="PROSITE" id="PS00388">
    <property type="entry name" value="PROTEASOME_ALPHA_1"/>
    <property type="match status" value="1"/>
</dbReference>
<evidence type="ECO:0000256" key="1">
    <source>
        <dbReference type="ARBA" id="ARBA00002000"/>
    </source>
</evidence>
<evidence type="ECO:0000259" key="7">
    <source>
        <dbReference type="PROSITE" id="PS00388"/>
    </source>
</evidence>
<dbReference type="PROSITE" id="PS51475">
    <property type="entry name" value="PROTEASOME_ALPHA_2"/>
    <property type="match status" value="1"/>
</dbReference>
<dbReference type="PANTHER" id="PTHR11599">
    <property type="entry name" value="PROTEASOME SUBUNIT ALPHA/BETA"/>
    <property type="match status" value="1"/>
</dbReference>
<dbReference type="Gene3D" id="3.60.20.10">
    <property type="entry name" value="Glutamine Phosphoribosylpyrophosphate, subunit 1, domain 1"/>
    <property type="match status" value="1"/>
</dbReference>
<dbReference type="InterPro" id="IPR000426">
    <property type="entry name" value="Proteasome_asu_N"/>
</dbReference>
<dbReference type="GO" id="GO:0005737">
    <property type="term" value="C:cytoplasm"/>
    <property type="evidence" value="ECO:0007669"/>
    <property type="project" value="UniProtKB-SubCell"/>
</dbReference>
<comment type="similarity">
    <text evidence="5 6">Belongs to the peptidase T1A family.</text>
</comment>
<dbReference type="InterPro" id="IPR029055">
    <property type="entry name" value="Ntn_hydrolases_N"/>
</dbReference>
<dbReference type="STRING" id="1295533.A0A1E3HGP7"/>
<dbReference type="CDD" id="cd03751">
    <property type="entry name" value="proteasome_alpha_type_3"/>
    <property type="match status" value="1"/>
</dbReference>
<keyword evidence="4 6" id="KW-0539">Nucleus</keyword>
<dbReference type="Pfam" id="PF00227">
    <property type="entry name" value="Proteasome"/>
    <property type="match status" value="1"/>
</dbReference>
<comment type="subcellular location">
    <subcellularLocation>
        <location evidence="6">Cytoplasm</location>
    </subcellularLocation>
    <subcellularLocation>
        <location evidence="6">Nucleus</location>
    </subcellularLocation>
</comment>
<keyword evidence="3 5" id="KW-0647">Proteasome</keyword>
<comment type="subunit">
    <text evidence="6">The 26S proteasome consists of a 20S proteasome core and two 19S regulatory subunits.</text>
</comment>
<evidence type="ECO:0000256" key="6">
    <source>
        <dbReference type="RuleBase" id="RU000551"/>
    </source>
</evidence>
<dbReference type="GO" id="GO:0006511">
    <property type="term" value="P:ubiquitin-dependent protein catabolic process"/>
    <property type="evidence" value="ECO:0007669"/>
    <property type="project" value="InterPro"/>
</dbReference>
<comment type="caution">
    <text evidence="8">The sequence shown here is derived from an EMBL/GenBank/DDBJ whole genome shotgun (WGS) entry which is preliminary data.</text>
</comment>
<dbReference type="GeneID" id="30157953"/>
<dbReference type="Pfam" id="PF10584">
    <property type="entry name" value="Proteasome_A_N"/>
    <property type="match status" value="1"/>
</dbReference>
<comment type="function">
    <text evidence="1">The proteasome is a multicatalytic proteinase complex which is characterized by its ability to cleave peptides with Arg, Phe, Tyr, Leu, and Glu adjacent to the leaving group at neutral or slightly basic pH. The proteasome has an ATP-dependent proteolytic activity.</text>
</comment>
<evidence type="ECO:0000313" key="8">
    <source>
        <dbReference type="EMBL" id="ODN75518.1"/>
    </source>
</evidence>
<dbReference type="InterPro" id="IPR023332">
    <property type="entry name" value="Proteasome_alpha-type"/>
</dbReference>
<protein>
    <recommendedName>
        <fullName evidence="6">Proteasome subunit alpha type</fullName>
    </recommendedName>
</protein>
<reference evidence="8 9" key="1">
    <citation type="submission" date="2016-06" db="EMBL/GenBank/DDBJ databases">
        <title>Evolution of pathogenesis and genome organization in the Tremellales.</title>
        <authorList>
            <person name="Cuomo C."/>
            <person name="Litvintseva A."/>
            <person name="Heitman J."/>
            <person name="Chen Y."/>
            <person name="Sun S."/>
            <person name="Springer D."/>
            <person name="Dromer F."/>
            <person name="Young S."/>
            <person name="Zeng Q."/>
            <person name="Chapman S."/>
            <person name="Gujja S."/>
            <person name="Saif S."/>
            <person name="Birren B."/>
        </authorList>
    </citation>
    <scope>NUCLEOTIDE SEQUENCE [LARGE SCALE GENOMIC DNA]</scope>
    <source>
        <strain evidence="8 9">CBS 6039</strain>
    </source>
</reference>
<dbReference type="SUPFAM" id="SSF56235">
    <property type="entry name" value="N-terminal nucleophile aminohydrolases (Ntn hydrolases)"/>
    <property type="match status" value="1"/>
</dbReference>
<name>A0A1E3HGP7_9TREE</name>
<dbReference type="RefSeq" id="XP_018991168.1">
    <property type="nucleotide sequence ID" value="XM_019141193.1"/>
</dbReference>
<dbReference type="GO" id="GO:0019773">
    <property type="term" value="C:proteasome core complex, alpha-subunit complex"/>
    <property type="evidence" value="ECO:0007669"/>
    <property type="project" value="UniProtKB-UniRule"/>
</dbReference>
<dbReference type="SMART" id="SM00948">
    <property type="entry name" value="Proteasome_A_N"/>
    <property type="match status" value="1"/>
</dbReference>
<dbReference type="Proteomes" id="UP000094065">
    <property type="component" value="Unassembled WGS sequence"/>
</dbReference>
<evidence type="ECO:0000256" key="2">
    <source>
        <dbReference type="ARBA" id="ARBA00022490"/>
    </source>
</evidence>
<feature type="domain" description="Proteasome alpha-type subunits" evidence="7">
    <location>
        <begin position="8"/>
        <end position="30"/>
    </location>
</feature>
<proteinExistence type="inferred from homology"/>
<organism evidence="8 9">
    <name type="scientific">Cryptococcus amylolentus CBS 6039</name>
    <dbReference type="NCBI Taxonomy" id="1295533"/>
    <lineage>
        <taxon>Eukaryota</taxon>
        <taxon>Fungi</taxon>
        <taxon>Dikarya</taxon>
        <taxon>Basidiomycota</taxon>
        <taxon>Agaricomycotina</taxon>
        <taxon>Tremellomycetes</taxon>
        <taxon>Tremellales</taxon>
        <taxon>Cryptococcaceae</taxon>
        <taxon>Cryptococcus</taxon>
    </lineage>
</organism>
<accession>A0A1E3HGP7</accession>
<evidence type="ECO:0000256" key="3">
    <source>
        <dbReference type="ARBA" id="ARBA00022942"/>
    </source>
</evidence>